<feature type="domain" description="Organic solvent tolerance-like N-terminal" evidence="4">
    <location>
        <begin position="36"/>
        <end position="151"/>
    </location>
</feature>
<dbReference type="PANTHER" id="PTHR36504:SF1">
    <property type="entry name" value="LIPOPOLYSACCHARIDE EXPORT SYSTEM PROTEIN LPTA"/>
    <property type="match status" value="1"/>
</dbReference>
<feature type="compositionally biased region" description="Polar residues" evidence="2">
    <location>
        <begin position="174"/>
        <end position="190"/>
    </location>
</feature>
<dbReference type="InterPro" id="IPR005653">
    <property type="entry name" value="OstA-like_N"/>
</dbReference>
<evidence type="ECO:0000256" key="3">
    <source>
        <dbReference type="SAM" id="SignalP"/>
    </source>
</evidence>
<organism evidence="5 6">
    <name type="scientific">Phenylobacterium hankyongense</name>
    <dbReference type="NCBI Taxonomy" id="1813876"/>
    <lineage>
        <taxon>Bacteria</taxon>
        <taxon>Pseudomonadati</taxon>
        <taxon>Pseudomonadota</taxon>
        <taxon>Alphaproteobacteria</taxon>
        <taxon>Caulobacterales</taxon>
        <taxon>Caulobacteraceae</taxon>
        <taxon>Phenylobacterium</taxon>
    </lineage>
</organism>
<name>A0A328B159_9CAUL</name>
<dbReference type="OrthoDB" id="7171889at2"/>
<feature type="region of interest" description="Disordered" evidence="2">
    <location>
        <begin position="147"/>
        <end position="190"/>
    </location>
</feature>
<feature type="signal peptide" evidence="3">
    <location>
        <begin position="1"/>
        <end position="24"/>
    </location>
</feature>
<evidence type="ECO:0000313" key="6">
    <source>
        <dbReference type="Proteomes" id="UP000249842"/>
    </source>
</evidence>
<sequence>MRLKSLFPTMVAAALALLGGPVAAQQLATNSKSPVDITADELEVVNNKCQAIWRGNAEALQDTARLRADVLTIYNHIGGAKPGAQGPACGDMERMEAQGSVYYVTPQQRVHGDAAVYEAGSTTITITGDVVAVQGQNVLRGSRMVFNTQTGQGQMQGGAKGRKGERPRGVFYPSQANANSSNTKPSPARR</sequence>
<keyword evidence="6" id="KW-1185">Reference proteome</keyword>
<evidence type="ECO:0000313" key="5">
    <source>
        <dbReference type="EMBL" id="RAK59656.1"/>
    </source>
</evidence>
<dbReference type="Pfam" id="PF03968">
    <property type="entry name" value="LptD_N"/>
    <property type="match status" value="1"/>
</dbReference>
<evidence type="ECO:0000259" key="4">
    <source>
        <dbReference type="Pfam" id="PF03968"/>
    </source>
</evidence>
<dbReference type="RefSeq" id="WP_111456949.1">
    <property type="nucleotide sequence ID" value="NZ_QFYP01000001.1"/>
</dbReference>
<dbReference type="Proteomes" id="UP000249842">
    <property type="component" value="Unassembled WGS sequence"/>
</dbReference>
<dbReference type="EMBL" id="QFYP01000001">
    <property type="protein sequence ID" value="RAK59656.1"/>
    <property type="molecule type" value="Genomic_DNA"/>
</dbReference>
<dbReference type="GO" id="GO:0017089">
    <property type="term" value="F:glycolipid transfer activity"/>
    <property type="evidence" value="ECO:0007669"/>
    <property type="project" value="TreeGrafter"/>
</dbReference>
<evidence type="ECO:0000256" key="1">
    <source>
        <dbReference type="ARBA" id="ARBA00022729"/>
    </source>
</evidence>
<keyword evidence="1 3" id="KW-0732">Signal</keyword>
<proteinExistence type="predicted"/>
<dbReference type="Gene3D" id="2.60.450.10">
    <property type="entry name" value="Lipopolysaccharide (LPS) transport protein A like domain"/>
    <property type="match status" value="1"/>
</dbReference>
<reference evidence="6" key="1">
    <citation type="submission" date="2018-05" db="EMBL/GenBank/DDBJ databases">
        <authorList>
            <person name="Li X."/>
        </authorList>
    </citation>
    <scope>NUCLEOTIDE SEQUENCE [LARGE SCALE GENOMIC DNA]</scope>
    <source>
        <strain evidence="6">HKS-05</strain>
    </source>
</reference>
<comment type="caution">
    <text evidence="5">The sequence shown here is derived from an EMBL/GenBank/DDBJ whole genome shotgun (WGS) entry which is preliminary data.</text>
</comment>
<protein>
    <submittedName>
        <fullName evidence="5">Organic solvent tolerance protein OstA</fullName>
    </submittedName>
</protein>
<feature type="chain" id="PRO_5016282851" evidence="3">
    <location>
        <begin position="25"/>
        <end position="190"/>
    </location>
</feature>
<evidence type="ECO:0000256" key="2">
    <source>
        <dbReference type="SAM" id="MobiDB-lite"/>
    </source>
</evidence>
<dbReference type="GO" id="GO:0015920">
    <property type="term" value="P:lipopolysaccharide transport"/>
    <property type="evidence" value="ECO:0007669"/>
    <property type="project" value="TreeGrafter"/>
</dbReference>
<gene>
    <name evidence="5" type="ORF">DJ021_07490</name>
</gene>
<dbReference type="AlphaFoldDB" id="A0A328B159"/>
<accession>A0A328B159</accession>
<dbReference type="PANTHER" id="PTHR36504">
    <property type="entry name" value="LIPOPOLYSACCHARIDE EXPORT SYSTEM PROTEIN LPTA"/>
    <property type="match status" value="1"/>
</dbReference>
<dbReference type="GO" id="GO:0009279">
    <property type="term" value="C:cell outer membrane"/>
    <property type="evidence" value="ECO:0007669"/>
    <property type="project" value="TreeGrafter"/>
</dbReference>
<dbReference type="GO" id="GO:0030288">
    <property type="term" value="C:outer membrane-bounded periplasmic space"/>
    <property type="evidence" value="ECO:0007669"/>
    <property type="project" value="TreeGrafter"/>
</dbReference>
<dbReference type="InterPro" id="IPR052037">
    <property type="entry name" value="LPS_export_LptA"/>
</dbReference>